<reference evidence="7" key="1">
    <citation type="submission" date="2021-02" db="EMBL/GenBank/DDBJ databases">
        <authorList>
            <person name="Nowell W R."/>
        </authorList>
    </citation>
    <scope>NUCLEOTIDE SEQUENCE</scope>
</reference>
<name>A0A813VIF2_9BILA</name>
<evidence type="ECO:0000313" key="9">
    <source>
        <dbReference type="Proteomes" id="UP000663829"/>
    </source>
</evidence>
<evidence type="ECO:0000313" key="8">
    <source>
        <dbReference type="EMBL" id="CAF3633719.1"/>
    </source>
</evidence>
<protein>
    <recommendedName>
        <fullName evidence="6">NAD(P)(+)--arginine ADP-ribosyltransferase</fullName>
        <ecNumber evidence="6">2.4.2.31</ecNumber>
    </recommendedName>
    <alternativeName>
        <fullName evidence="6">Mono(ADP-ribosyl)transferase</fullName>
    </alternativeName>
</protein>
<dbReference type="SUPFAM" id="SSF52047">
    <property type="entry name" value="RNI-like"/>
    <property type="match status" value="1"/>
</dbReference>
<organism evidence="7 9">
    <name type="scientific">Didymodactylos carnosus</name>
    <dbReference type="NCBI Taxonomy" id="1234261"/>
    <lineage>
        <taxon>Eukaryota</taxon>
        <taxon>Metazoa</taxon>
        <taxon>Spiralia</taxon>
        <taxon>Gnathifera</taxon>
        <taxon>Rotifera</taxon>
        <taxon>Eurotatoria</taxon>
        <taxon>Bdelloidea</taxon>
        <taxon>Philodinida</taxon>
        <taxon>Philodinidae</taxon>
        <taxon>Didymodactylos</taxon>
    </lineage>
</organism>
<evidence type="ECO:0000313" key="7">
    <source>
        <dbReference type="EMBL" id="CAF0846072.1"/>
    </source>
</evidence>
<gene>
    <name evidence="7" type="ORF">GPM918_LOCUS5823</name>
    <name evidence="8" type="ORF">SRO942_LOCUS5823</name>
</gene>
<dbReference type="Proteomes" id="UP000681722">
    <property type="component" value="Unassembled WGS sequence"/>
</dbReference>
<sequence>MAHSRFLDGCEERGRLLIPLEGYEDYPLLSLEEAAEPIQHLCQNLLAKVWIIKEQRENLPDDFLSIDEVAAIQLYTLEWNPSHNTVYYQLNDVLRSKEREQLISPWFLYLKLFLTALFKLQSVQTTIWRGVRGDLSEQYPGGKKVIWWGFSSCTESIEVLEIDKFLGKDGDRTLFSIQCLNGKSIKKYSSFSENEMLLMPATYLEVISILHAANGLHIIHLKELIPPYELLKSPSKKALADALKVNKTLTQLKLSSNYIFGEGGIVPAQALKLNKTLTQLDFDYNQISTRAGEALAVALKETHILTQLNLEQNEISDRGGEALADVLKVNKTLTQLNVRSNQLSERGGEALTNALKLNTALTQLNLG</sequence>
<evidence type="ECO:0000256" key="1">
    <source>
        <dbReference type="ARBA" id="ARBA00009558"/>
    </source>
</evidence>
<comment type="catalytic activity">
    <reaction evidence="5 6">
        <text>L-arginyl-[protein] + NAD(+) = N(omega)-(ADP-D-ribosyl)-L-arginyl-[protein] + nicotinamide + H(+)</text>
        <dbReference type="Rhea" id="RHEA:19149"/>
        <dbReference type="Rhea" id="RHEA-COMP:10532"/>
        <dbReference type="Rhea" id="RHEA-COMP:15087"/>
        <dbReference type="ChEBI" id="CHEBI:15378"/>
        <dbReference type="ChEBI" id="CHEBI:17154"/>
        <dbReference type="ChEBI" id="CHEBI:29965"/>
        <dbReference type="ChEBI" id="CHEBI:57540"/>
        <dbReference type="ChEBI" id="CHEBI:142554"/>
        <dbReference type="EC" id="2.4.2.31"/>
    </reaction>
</comment>
<dbReference type="PANTHER" id="PTHR24114">
    <property type="entry name" value="LEUCINE RICH REPEAT FAMILY PROTEIN"/>
    <property type="match status" value="1"/>
</dbReference>
<proteinExistence type="inferred from homology"/>
<comment type="caution">
    <text evidence="7">The sequence shown here is derived from an EMBL/GenBank/DDBJ whole genome shotgun (WGS) entry which is preliminary data.</text>
</comment>
<keyword evidence="6" id="KW-0521">NADP</keyword>
<evidence type="ECO:0000256" key="2">
    <source>
        <dbReference type="ARBA" id="ARBA00022676"/>
    </source>
</evidence>
<evidence type="ECO:0000256" key="5">
    <source>
        <dbReference type="ARBA" id="ARBA00047597"/>
    </source>
</evidence>
<dbReference type="PROSITE" id="PS51996">
    <property type="entry name" value="TR_MART"/>
    <property type="match status" value="1"/>
</dbReference>
<dbReference type="EMBL" id="CAJNOQ010000863">
    <property type="protein sequence ID" value="CAF0846072.1"/>
    <property type="molecule type" value="Genomic_DNA"/>
</dbReference>
<dbReference type="InterPro" id="IPR001611">
    <property type="entry name" value="Leu-rich_rpt"/>
</dbReference>
<dbReference type="GO" id="GO:0016779">
    <property type="term" value="F:nucleotidyltransferase activity"/>
    <property type="evidence" value="ECO:0007669"/>
    <property type="project" value="UniProtKB-KW"/>
</dbReference>
<dbReference type="EMBL" id="CAJOBC010000863">
    <property type="protein sequence ID" value="CAF3633719.1"/>
    <property type="molecule type" value="Genomic_DNA"/>
</dbReference>
<dbReference type="InterPro" id="IPR032675">
    <property type="entry name" value="LRR_dom_sf"/>
</dbReference>
<comment type="similarity">
    <text evidence="1 6">Belongs to the Arg-specific ADP-ribosyltransferase family.</text>
</comment>
<keyword evidence="9" id="KW-1185">Reference proteome</keyword>
<dbReference type="InterPro" id="IPR000768">
    <property type="entry name" value="ART"/>
</dbReference>
<evidence type="ECO:0000256" key="4">
    <source>
        <dbReference type="ARBA" id="ARBA00022695"/>
    </source>
</evidence>
<dbReference type="GO" id="GO:0106274">
    <property type="term" value="F:NAD+-protein-arginine ADP-ribosyltransferase activity"/>
    <property type="evidence" value="ECO:0007669"/>
    <property type="project" value="UniProtKB-EC"/>
</dbReference>
<evidence type="ECO:0000256" key="6">
    <source>
        <dbReference type="RuleBase" id="RU361228"/>
    </source>
</evidence>
<dbReference type="SMART" id="SM00368">
    <property type="entry name" value="LRR_RI"/>
    <property type="match status" value="4"/>
</dbReference>
<evidence type="ECO:0000256" key="3">
    <source>
        <dbReference type="ARBA" id="ARBA00022679"/>
    </source>
</evidence>
<dbReference type="OrthoDB" id="423533at2759"/>
<dbReference type="Gene3D" id="3.90.176.10">
    <property type="entry name" value="Toxin ADP-ribosyltransferase, Chain A, domain 1"/>
    <property type="match status" value="1"/>
</dbReference>
<dbReference type="SUPFAM" id="SSF56399">
    <property type="entry name" value="ADP-ribosylation"/>
    <property type="match status" value="1"/>
</dbReference>
<keyword evidence="4" id="KW-0548">Nucleotidyltransferase</keyword>
<dbReference type="Gene3D" id="3.80.10.10">
    <property type="entry name" value="Ribonuclease Inhibitor"/>
    <property type="match status" value="2"/>
</dbReference>
<dbReference type="EC" id="2.4.2.31" evidence="6"/>
<keyword evidence="2 6" id="KW-0328">Glycosyltransferase</keyword>
<dbReference type="InterPro" id="IPR052394">
    <property type="entry name" value="LRR-containing"/>
</dbReference>
<dbReference type="AlphaFoldDB" id="A0A813VIF2"/>
<keyword evidence="6" id="KW-0520">NAD</keyword>
<dbReference type="Pfam" id="PF01129">
    <property type="entry name" value="ART"/>
    <property type="match status" value="1"/>
</dbReference>
<dbReference type="Proteomes" id="UP000663829">
    <property type="component" value="Unassembled WGS sequence"/>
</dbReference>
<dbReference type="PANTHER" id="PTHR24114:SF2">
    <property type="entry name" value="F-BOX DOMAIN-CONTAINING PROTEIN-RELATED"/>
    <property type="match status" value="1"/>
</dbReference>
<keyword evidence="3 6" id="KW-0808">Transferase</keyword>
<dbReference type="Pfam" id="PF13516">
    <property type="entry name" value="LRR_6"/>
    <property type="match status" value="4"/>
</dbReference>
<accession>A0A813VIF2</accession>